<feature type="compositionally biased region" description="Basic and acidic residues" evidence="1">
    <location>
        <begin position="1"/>
        <end position="10"/>
    </location>
</feature>
<accession>A0A250X8P3</accession>
<dbReference type="AlphaFoldDB" id="A0A250X8P3"/>
<evidence type="ECO:0000256" key="1">
    <source>
        <dbReference type="SAM" id="MobiDB-lite"/>
    </source>
</evidence>
<keyword evidence="3" id="KW-1185">Reference proteome</keyword>
<reference evidence="2 3" key="1">
    <citation type="submission" date="2017-08" db="EMBL/GenBank/DDBJ databases">
        <title>Acidophilic green algal genome provides insights into adaptation to an acidic environment.</title>
        <authorList>
            <person name="Hirooka S."/>
            <person name="Hirose Y."/>
            <person name="Kanesaki Y."/>
            <person name="Higuchi S."/>
            <person name="Fujiwara T."/>
            <person name="Onuma R."/>
            <person name="Era A."/>
            <person name="Ohbayashi R."/>
            <person name="Uzuka A."/>
            <person name="Nozaki H."/>
            <person name="Yoshikawa H."/>
            <person name="Miyagishima S.Y."/>
        </authorList>
    </citation>
    <scope>NUCLEOTIDE SEQUENCE [LARGE SCALE GENOMIC DNA]</scope>
    <source>
        <strain evidence="2 3">NIES-2499</strain>
    </source>
</reference>
<feature type="region of interest" description="Disordered" evidence="1">
    <location>
        <begin position="1"/>
        <end position="72"/>
    </location>
</feature>
<dbReference type="Proteomes" id="UP000232323">
    <property type="component" value="Unassembled WGS sequence"/>
</dbReference>
<protein>
    <submittedName>
        <fullName evidence="2">Uncharacterized protein</fullName>
    </submittedName>
</protein>
<comment type="caution">
    <text evidence="2">The sequence shown here is derived from an EMBL/GenBank/DDBJ whole genome shotgun (WGS) entry which is preliminary data.</text>
</comment>
<evidence type="ECO:0000313" key="3">
    <source>
        <dbReference type="Proteomes" id="UP000232323"/>
    </source>
</evidence>
<sequence length="161" mass="17336">MALQKEEDQLPRLVCTGGLTMNGDGDVDEDGNLQEVDGGVYGVDGDEEDGYLGEEGVDPDDDDGFPLDERDEKERSDLISKLNSITKADVPDRAGIVSLTSVGPKDYCYVIWGKVDEGSGAMFNTGENDLEEEAETKAEAETVEDASTFPHNFGCKYVGLA</sequence>
<proteinExistence type="predicted"/>
<organism evidence="2 3">
    <name type="scientific">Chlamydomonas eustigma</name>
    <dbReference type="NCBI Taxonomy" id="1157962"/>
    <lineage>
        <taxon>Eukaryota</taxon>
        <taxon>Viridiplantae</taxon>
        <taxon>Chlorophyta</taxon>
        <taxon>core chlorophytes</taxon>
        <taxon>Chlorophyceae</taxon>
        <taxon>CS clade</taxon>
        <taxon>Chlamydomonadales</taxon>
        <taxon>Chlamydomonadaceae</taxon>
        <taxon>Chlamydomonas</taxon>
    </lineage>
</organism>
<gene>
    <name evidence="2" type="ORF">CEUSTIGMA_g6885.t1</name>
</gene>
<evidence type="ECO:0000313" key="2">
    <source>
        <dbReference type="EMBL" id="GAX79444.1"/>
    </source>
</evidence>
<dbReference type="EMBL" id="BEGY01000042">
    <property type="protein sequence ID" value="GAX79444.1"/>
    <property type="molecule type" value="Genomic_DNA"/>
</dbReference>
<name>A0A250X8P3_9CHLO</name>
<feature type="compositionally biased region" description="Acidic residues" evidence="1">
    <location>
        <begin position="44"/>
        <end position="66"/>
    </location>
</feature>